<evidence type="ECO:0000313" key="1">
    <source>
        <dbReference type="EMBL" id="TWH65275.1"/>
    </source>
</evidence>
<organism evidence="1 2">
    <name type="scientific">Micromonospora olivasterospora</name>
    <dbReference type="NCBI Taxonomy" id="1880"/>
    <lineage>
        <taxon>Bacteria</taxon>
        <taxon>Bacillati</taxon>
        <taxon>Actinomycetota</taxon>
        <taxon>Actinomycetes</taxon>
        <taxon>Micromonosporales</taxon>
        <taxon>Micromonosporaceae</taxon>
        <taxon>Micromonospora</taxon>
    </lineage>
</organism>
<gene>
    <name evidence="1" type="ORF">JD77_00210</name>
</gene>
<dbReference type="EMBL" id="VLKE01000001">
    <property type="protein sequence ID" value="TWH65275.1"/>
    <property type="molecule type" value="Genomic_DNA"/>
</dbReference>
<accession>A0A562I3N5</accession>
<evidence type="ECO:0000313" key="2">
    <source>
        <dbReference type="Proteomes" id="UP000319825"/>
    </source>
</evidence>
<comment type="caution">
    <text evidence="1">The sequence shown here is derived from an EMBL/GenBank/DDBJ whole genome shotgun (WGS) entry which is preliminary data.</text>
</comment>
<dbReference type="AlphaFoldDB" id="A0A562I3N5"/>
<proteinExistence type="predicted"/>
<keyword evidence="2" id="KW-1185">Reference proteome</keyword>
<sequence length="138" mass="15618">MPAQPWEFGPVGDSAWRHLPEAREEIKDLVCTELQDAIDEDRAPEPVDQHNYALHAVGPLVRDLGLVELDLDLVRRFCLFCRDLLGYTGPDEYEVSHVLGMYVLDGLDGPPVVRVIRQVDPGLIELVRARFPGMWAEE</sequence>
<reference evidence="1 2" key="1">
    <citation type="submission" date="2019-07" db="EMBL/GenBank/DDBJ databases">
        <title>R&amp;d 2014.</title>
        <authorList>
            <person name="Klenk H.-P."/>
        </authorList>
    </citation>
    <scope>NUCLEOTIDE SEQUENCE [LARGE SCALE GENOMIC DNA]</scope>
    <source>
        <strain evidence="1 2">DSM 43868</strain>
    </source>
</reference>
<protein>
    <submittedName>
        <fullName evidence="1">Uncharacterized protein</fullName>
    </submittedName>
</protein>
<name>A0A562I3N5_MICOL</name>
<dbReference type="Proteomes" id="UP000319825">
    <property type="component" value="Unassembled WGS sequence"/>
</dbReference>